<accession>A0A6J3L2X9</accession>
<reference evidence="2" key="1">
    <citation type="submission" date="2025-08" db="UniProtKB">
        <authorList>
            <consortium name="RefSeq"/>
        </authorList>
    </citation>
    <scope>IDENTIFICATION</scope>
    <source>
        <tissue evidence="2">Muscle</tissue>
    </source>
</reference>
<dbReference type="AlphaFoldDB" id="A0A6J3L2X9"/>
<proteinExistence type="predicted"/>
<dbReference type="KEGG" id="bvk:117238902"/>
<evidence type="ECO:0000313" key="1">
    <source>
        <dbReference type="Proteomes" id="UP000504631"/>
    </source>
</evidence>
<evidence type="ECO:0000313" key="2">
    <source>
        <dbReference type="RefSeq" id="XP_033359993.1"/>
    </source>
</evidence>
<organism evidence="1 2">
    <name type="scientific">Bombus vosnesenskii</name>
    <dbReference type="NCBI Taxonomy" id="207650"/>
    <lineage>
        <taxon>Eukaryota</taxon>
        <taxon>Metazoa</taxon>
        <taxon>Ecdysozoa</taxon>
        <taxon>Arthropoda</taxon>
        <taxon>Hexapoda</taxon>
        <taxon>Insecta</taxon>
        <taxon>Pterygota</taxon>
        <taxon>Neoptera</taxon>
        <taxon>Endopterygota</taxon>
        <taxon>Hymenoptera</taxon>
        <taxon>Apocrita</taxon>
        <taxon>Aculeata</taxon>
        <taxon>Apoidea</taxon>
        <taxon>Anthophila</taxon>
        <taxon>Apidae</taxon>
        <taxon>Bombus</taxon>
        <taxon>Pyrobombus</taxon>
    </lineage>
</organism>
<dbReference type="Proteomes" id="UP000504631">
    <property type="component" value="Unplaced"/>
</dbReference>
<dbReference type="GeneID" id="117238902"/>
<dbReference type="RefSeq" id="XP_033359993.1">
    <property type="nucleotide sequence ID" value="XM_033504102.1"/>
</dbReference>
<sequence>MTGAIILEVPGDKDRKKASTLVSQDVSVSKKELRDTLALAAGCDGAEVQVGEIGTTRNGLGSAWVRCPLFGARKLAQAGKIALGWSTLQGQKPSPKSPCSALDRN</sequence>
<keyword evidence="1" id="KW-1185">Reference proteome</keyword>
<gene>
    <name evidence="2" type="primary">LOC117238902</name>
</gene>
<protein>
    <submittedName>
        <fullName evidence="2">Uncharacterized protein LOC117238902</fullName>
    </submittedName>
</protein>
<name>A0A6J3L2X9_9HYME</name>